<comment type="caution">
    <text evidence="2">The sequence shown here is derived from an EMBL/GenBank/DDBJ whole genome shotgun (WGS) entry which is preliminary data.</text>
</comment>
<proteinExistence type="predicted"/>
<feature type="region of interest" description="Disordered" evidence="1">
    <location>
        <begin position="41"/>
        <end position="92"/>
    </location>
</feature>
<dbReference type="PANTHER" id="PTHR33738">
    <property type="entry name" value="EMB|CAB82975.1"/>
    <property type="match status" value="1"/>
</dbReference>
<feature type="region of interest" description="Disordered" evidence="1">
    <location>
        <begin position="126"/>
        <end position="154"/>
    </location>
</feature>
<dbReference type="Gramene" id="OE9A107792T1">
    <property type="protein sequence ID" value="OE9A107792C1"/>
    <property type="gene ID" value="OE9A107792"/>
</dbReference>
<evidence type="ECO:0000313" key="3">
    <source>
        <dbReference type="Proteomes" id="UP000594638"/>
    </source>
</evidence>
<gene>
    <name evidence="2" type="ORF">OLEA9_A107792</name>
</gene>
<protein>
    <submittedName>
        <fullName evidence="2">Uncharacterized protein</fullName>
    </submittedName>
</protein>
<sequence>MEGGKKSLSGSSFACGLFGSMKSASFCGIFRSLFAAPDKVQGQESMNSFESGKKSGTSNQAWSSTTRAPDKNATNPSTKNQSQSKQSEDINMYLPEEKIKPFHFSSSIYYGGQDVYNFPECTNRSGFTTSKKDEAEDDSEMASRGDWWRGSLYY</sequence>
<feature type="compositionally biased region" description="Polar residues" evidence="1">
    <location>
        <begin position="42"/>
        <end position="85"/>
    </location>
</feature>
<accession>A0A8S0TDG7</accession>
<evidence type="ECO:0000313" key="2">
    <source>
        <dbReference type="EMBL" id="CAA3001904.1"/>
    </source>
</evidence>
<dbReference type="EMBL" id="CACTIH010005790">
    <property type="protein sequence ID" value="CAA3001904.1"/>
    <property type="molecule type" value="Genomic_DNA"/>
</dbReference>
<dbReference type="PANTHER" id="PTHR33738:SF1">
    <property type="entry name" value="PLANT_T7H20-70 PROTEIN"/>
    <property type="match status" value="1"/>
</dbReference>
<keyword evidence="3" id="KW-1185">Reference proteome</keyword>
<dbReference type="AlphaFoldDB" id="A0A8S0TDG7"/>
<dbReference type="OrthoDB" id="1423981at2759"/>
<dbReference type="Proteomes" id="UP000594638">
    <property type="component" value="Unassembled WGS sequence"/>
</dbReference>
<evidence type="ECO:0000256" key="1">
    <source>
        <dbReference type="SAM" id="MobiDB-lite"/>
    </source>
</evidence>
<name>A0A8S0TDG7_OLEEU</name>
<reference evidence="2 3" key="1">
    <citation type="submission" date="2019-12" db="EMBL/GenBank/DDBJ databases">
        <authorList>
            <person name="Alioto T."/>
            <person name="Alioto T."/>
            <person name="Gomez Garrido J."/>
        </authorList>
    </citation>
    <scope>NUCLEOTIDE SEQUENCE [LARGE SCALE GENOMIC DNA]</scope>
</reference>
<organism evidence="2 3">
    <name type="scientific">Olea europaea subsp. europaea</name>
    <dbReference type="NCBI Taxonomy" id="158383"/>
    <lineage>
        <taxon>Eukaryota</taxon>
        <taxon>Viridiplantae</taxon>
        <taxon>Streptophyta</taxon>
        <taxon>Embryophyta</taxon>
        <taxon>Tracheophyta</taxon>
        <taxon>Spermatophyta</taxon>
        <taxon>Magnoliopsida</taxon>
        <taxon>eudicotyledons</taxon>
        <taxon>Gunneridae</taxon>
        <taxon>Pentapetalae</taxon>
        <taxon>asterids</taxon>
        <taxon>lamiids</taxon>
        <taxon>Lamiales</taxon>
        <taxon>Oleaceae</taxon>
        <taxon>Oleeae</taxon>
        <taxon>Olea</taxon>
    </lineage>
</organism>